<dbReference type="SUPFAM" id="SSF52047">
    <property type="entry name" value="RNI-like"/>
    <property type="match status" value="1"/>
</dbReference>
<organism evidence="1 2">
    <name type="scientific">Rhizophagus clarus</name>
    <dbReference type="NCBI Taxonomy" id="94130"/>
    <lineage>
        <taxon>Eukaryota</taxon>
        <taxon>Fungi</taxon>
        <taxon>Fungi incertae sedis</taxon>
        <taxon>Mucoromycota</taxon>
        <taxon>Glomeromycotina</taxon>
        <taxon>Glomeromycetes</taxon>
        <taxon>Glomerales</taxon>
        <taxon>Glomeraceae</taxon>
        <taxon>Rhizophagus</taxon>
    </lineage>
</organism>
<proteinExistence type="predicted"/>
<dbReference type="EMBL" id="BLAL01000027">
    <property type="protein sequence ID" value="GES76877.1"/>
    <property type="molecule type" value="Genomic_DNA"/>
</dbReference>
<gene>
    <name evidence="1" type="ORF">RCL2_000426400</name>
</gene>
<protein>
    <recommendedName>
        <fullName evidence="3">F-box domain-containing protein</fullName>
    </recommendedName>
</protein>
<sequence>MTLPQLNDDCIYYIIKFSQYNHFILFNYLLVNRFWCKITIPLLYTDPFSNLTKKGKILIVKTFLLCLNEKEKMYLIKQDSICKMRKFFQYNYSKPTFNYPKYIKYLSKALINNVVDYWFKQQKINICNLLKVAFYHMFLRQSNYIKDLGIVLDIFDENIFNIHDINTFIINISNLTTLQLHYSYIIEYEIFSKFLQLFAKNCKNLKHLFLEQFNEQHHHLNEISLIIKSQYGLKKFDYHIHTISGLSSDIIFTSLEFQKDSLVSLKLYNIVFKKSILQSIIKLHKLKSFEINSFHDMTLELCEILEFASFKLRKLIIKNKFCKNNITIQIIKYLGITLEILKVKYMDVKIMEKIVQYNLNLKTLDIDSNWNLSILSYLKNIKVKNLNLYLNTNSNEKLFFIRLAESLSDNTTHISFMTWKSIDKNNLLYFLNNCHNYIISLNFKHKCELEHLKVILNYVKKNNNNNLKYLRICDINQDWSVKEIEILNQIKEKGVKLAQFIDDYKE</sequence>
<dbReference type="OrthoDB" id="2350806at2759"/>
<dbReference type="AlphaFoldDB" id="A0A8H3L0W4"/>
<accession>A0A8H3L0W4</accession>
<evidence type="ECO:0000313" key="1">
    <source>
        <dbReference type="EMBL" id="GES76877.1"/>
    </source>
</evidence>
<dbReference type="Gene3D" id="3.80.10.10">
    <property type="entry name" value="Ribonuclease Inhibitor"/>
    <property type="match status" value="1"/>
</dbReference>
<dbReference type="InterPro" id="IPR032675">
    <property type="entry name" value="LRR_dom_sf"/>
</dbReference>
<reference evidence="1" key="1">
    <citation type="submission" date="2019-10" db="EMBL/GenBank/DDBJ databases">
        <title>Conservation and host-specific expression of non-tandemly repeated heterogenous ribosome RNA gene in arbuscular mycorrhizal fungi.</title>
        <authorList>
            <person name="Maeda T."/>
            <person name="Kobayashi Y."/>
            <person name="Nakagawa T."/>
            <person name="Ezawa T."/>
            <person name="Yamaguchi K."/>
            <person name="Bino T."/>
            <person name="Nishimoto Y."/>
            <person name="Shigenobu S."/>
            <person name="Kawaguchi M."/>
        </authorList>
    </citation>
    <scope>NUCLEOTIDE SEQUENCE</scope>
    <source>
        <strain evidence="1">HR1</strain>
    </source>
</reference>
<dbReference type="Proteomes" id="UP000615446">
    <property type="component" value="Unassembled WGS sequence"/>
</dbReference>
<evidence type="ECO:0000313" key="2">
    <source>
        <dbReference type="Proteomes" id="UP000615446"/>
    </source>
</evidence>
<comment type="caution">
    <text evidence="1">The sequence shown here is derived from an EMBL/GenBank/DDBJ whole genome shotgun (WGS) entry which is preliminary data.</text>
</comment>
<evidence type="ECO:0008006" key="3">
    <source>
        <dbReference type="Google" id="ProtNLM"/>
    </source>
</evidence>
<name>A0A8H3L0W4_9GLOM</name>